<reference evidence="6" key="1">
    <citation type="submission" date="2021-02" db="EMBL/GenBank/DDBJ databases">
        <title>Thiocyanate and organic carbon inputs drive convergent selection for specific autotrophic Afipia and Thiobacillus strains within complex microbiomes.</title>
        <authorList>
            <person name="Huddy R.J."/>
            <person name="Sachdeva R."/>
            <person name="Kadzinga F."/>
            <person name="Kantor R.S."/>
            <person name="Harrison S.T.L."/>
            <person name="Banfield J.F."/>
        </authorList>
    </citation>
    <scope>NUCLEOTIDE SEQUENCE</scope>
    <source>
        <strain evidence="6">SCN18_10_11_15_R4_P_38_20</strain>
    </source>
</reference>
<dbReference type="SUPFAM" id="SSF53850">
    <property type="entry name" value="Periplasmic binding protein-like II"/>
    <property type="match status" value="1"/>
</dbReference>
<dbReference type="Proteomes" id="UP000664414">
    <property type="component" value="Unassembled WGS sequence"/>
</dbReference>
<evidence type="ECO:0000256" key="1">
    <source>
        <dbReference type="ARBA" id="ARBA00009437"/>
    </source>
</evidence>
<dbReference type="PROSITE" id="PS50931">
    <property type="entry name" value="HTH_LYSR"/>
    <property type="match status" value="1"/>
</dbReference>
<evidence type="ECO:0000259" key="5">
    <source>
        <dbReference type="PROSITE" id="PS50931"/>
    </source>
</evidence>
<dbReference type="Gene3D" id="3.40.190.290">
    <property type="match status" value="1"/>
</dbReference>
<gene>
    <name evidence="6" type="ORF">J0H12_06015</name>
</gene>
<dbReference type="PANTHER" id="PTHR30537">
    <property type="entry name" value="HTH-TYPE TRANSCRIPTIONAL REGULATOR"/>
    <property type="match status" value="1"/>
</dbReference>
<dbReference type="SUPFAM" id="SSF46785">
    <property type="entry name" value="Winged helix' DNA-binding domain"/>
    <property type="match status" value="1"/>
</dbReference>
<comment type="similarity">
    <text evidence="1">Belongs to the LysR transcriptional regulatory family.</text>
</comment>
<evidence type="ECO:0000313" key="7">
    <source>
        <dbReference type="Proteomes" id="UP000664414"/>
    </source>
</evidence>
<proteinExistence type="inferred from homology"/>
<comment type="caution">
    <text evidence="6">The sequence shown here is derived from an EMBL/GenBank/DDBJ whole genome shotgun (WGS) entry which is preliminary data.</text>
</comment>
<protein>
    <submittedName>
        <fullName evidence="6">LysR family transcriptional regulator</fullName>
    </submittedName>
</protein>
<dbReference type="EMBL" id="JAFKGL010000024">
    <property type="protein sequence ID" value="MBN9413460.1"/>
    <property type="molecule type" value="Genomic_DNA"/>
</dbReference>
<dbReference type="Pfam" id="PF03466">
    <property type="entry name" value="LysR_substrate"/>
    <property type="match status" value="1"/>
</dbReference>
<dbReference type="InterPro" id="IPR000847">
    <property type="entry name" value="LysR_HTH_N"/>
</dbReference>
<dbReference type="InterPro" id="IPR036388">
    <property type="entry name" value="WH-like_DNA-bd_sf"/>
</dbReference>
<accession>A0A8J7PJN8</accession>
<dbReference type="GO" id="GO:0003700">
    <property type="term" value="F:DNA-binding transcription factor activity"/>
    <property type="evidence" value="ECO:0007669"/>
    <property type="project" value="InterPro"/>
</dbReference>
<sequence length="295" mass="33541">MDLEKLRIFYVVAKAGSFSKASKVLHISQSALSRSVQLFEYREKVSLLKRTSKGLMLTEKGERLYNFAHHFIHEAECIINCLKNNDAYGELKIVTSPHMGASWLMSYLREYLELHSEVRITIVGVTEKINTVEADVAICTKVPHQPGLIQHYLKSFHLGLWASPCYLEKHGIPKTLESLKEHQMLAYGDDILSPYGHLSWALELGAPPYLIDRPFLKINSLEGLINAAQEGLGIAQISGELPSIKNSNLVNVLPHLNVPLIDLYYVYKENKSDSKRITSLRDFLEHKMRKERISL</sequence>
<dbReference type="Pfam" id="PF00126">
    <property type="entry name" value="HTH_1"/>
    <property type="match status" value="1"/>
</dbReference>
<dbReference type="FunFam" id="1.10.10.10:FF:000001">
    <property type="entry name" value="LysR family transcriptional regulator"/>
    <property type="match status" value="1"/>
</dbReference>
<dbReference type="GO" id="GO:0043565">
    <property type="term" value="F:sequence-specific DNA binding"/>
    <property type="evidence" value="ECO:0007669"/>
    <property type="project" value="TreeGrafter"/>
</dbReference>
<keyword evidence="3" id="KW-0238">DNA-binding</keyword>
<name>A0A8J7PJN8_9PROT</name>
<evidence type="ECO:0000256" key="4">
    <source>
        <dbReference type="ARBA" id="ARBA00023163"/>
    </source>
</evidence>
<dbReference type="InterPro" id="IPR058163">
    <property type="entry name" value="LysR-type_TF_proteobact-type"/>
</dbReference>
<organism evidence="6 7">
    <name type="scientific">Candidatus Paracaedimonas acanthamoebae</name>
    <dbReference type="NCBI Taxonomy" id="244581"/>
    <lineage>
        <taxon>Bacteria</taxon>
        <taxon>Pseudomonadati</taxon>
        <taxon>Pseudomonadota</taxon>
        <taxon>Alphaproteobacteria</taxon>
        <taxon>Holosporales</taxon>
        <taxon>Caedimonadaceae</taxon>
        <taxon>Candidatus Paracaedimonas</taxon>
    </lineage>
</organism>
<dbReference type="InterPro" id="IPR005119">
    <property type="entry name" value="LysR_subst-bd"/>
</dbReference>
<dbReference type="AlphaFoldDB" id="A0A8J7PJN8"/>
<keyword evidence="2" id="KW-0805">Transcription regulation</keyword>
<feature type="domain" description="HTH lysR-type" evidence="5">
    <location>
        <begin position="1"/>
        <end position="58"/>
    </location>
</feature>
<evidence type="ECO:0000256" key="2">
    <source>
        <dbReference type="ARBA" id="ARBA00023015"/>
    </source>
</evidence>
<keyword evidence="4" id="KW-0804">Transcription</keyword>
<dbReference type="PANTHER" id="PTHR30537:SF20">
    <property type="entry name" value="TRANSCRIPTIONAL REGULATORY PROTEIN"/>
    <property type="match status" value="1"/>
</dbReference>
<evidence type="ECO:0000313" key="6">
    <source>
        <dbReference type="EMBL" id="MBN9413460.1"/>
    </source>
</evidence>
<dbReference type="GO" id="GO:0006351">
    <property type="term" value="P:DNA-templated transcription"/>
    <property type="evidence" value="ECO:0007669"/>
    <property type="project" value="TreeGrafter"/>
</dbReference>
<evidence type="ECO:0000256" key="3">
    <source>
        <dbReference type="ARBA" id="ARBA00023125"/>
    </source>
</evidence>
<dbReference type="Gene3D" id="1.10.10.10">
    <property type="entry name" value="Winged helix-like DNA-binding domain superfamily/Winged helix DNA-binding domain"/>
    <property type="match status" value="1"/>
</dbReference>
<dbReference type="InterPro" id="IPR036390">
    <property type="entry name" value="WH_DNA-bd_sf"/>
</dbReference>